<dbReference type="GO" id="GO:0005737">
    <property type="term" value="C:cytoplasm"/>
    <property type="evidence" value="ECO:0007669"/>
    <property type="project" value="TreeGrafter"/>
</dbReference>
<dbReference type="OrthoDB" id="564646at2759"/>
<dbReference type="InterPro" id="IPR036803">
    <property type="entry name" value="Porphobilinogen_deaminase_C_sf"/>
</dbReference>
<gene>
    <name evidence="5" type="ORF">CTOB1V02_LOCUS15995</name>
</gene>
<dbReference type="SUPFAM" id="SSF53850">
    <property type="entry name" value="Periplasmic binding protein-like II"/>
    <property type="match status" value="1"/>
</dbReference>
<name>A0A7R8WZH1_9CRUS</name>
<dbReference type="InterPro" id="IPR022417">
    <property type="entry name" value="Porphobilin_deaminase_N"/>
</dbReference>
<dbReference type="Gene3D" id="3.30.160.40">
    <property type="entry name" value="Porphobilinogen deaminase, C-terminal domain"/>
    <property type="match status" value="1"/>
</dbReference>
<dbReference type="SUPFAM" id="SSF54782">
    <property type="entry name" value="Porphobilinogen deaminase (hydroxymethylbilane synthase), C-terminal domain"/>
    <property type="match status" value="1"/>
</dbReference>
<dbReference type="AlphaFoldDB" id="A0A7R8WZH1"/>
<dbReference type="Pfam" id="PF01379">
    <property type="entry name" value="Porphobil_deam"/>
    <property type="match status" value="1"/>
</dbReference>
<dbReference type="Gene3D" id="3.40.190.10">
    <property type="entry name" value="Periplasmic binding protein-like II"/>
    <property type="match status" value="1"/>
</dbReference>
<dbReference type="GO" id="GO:0006783">
    <property type="term" value="P:heme biosynthetic process"/>
    <property type="evidence" value="ECO:0007669"/>
    <property type="project" value="TreeGrafter"/>
</dbReference>
<dbReference type="PANTHER" id="PTHR11557">
    <property type="entry name" value="PORPHOBILINOGEN DEAMINASE"/>
    <property type="match status" value="1"/>
</dbReference>
<feature type="non-terminal residue" evidence="5">
    <location>
        <position position="171"/>
    </location>
</feature>
<sequence>MRGNLQTRIAKMRDGACDALMLAHAGVSRMGYEDMVVHTFPEQLFVPPVGQGCIAVEASSRLGKEKKELVRRAFNDRETEYCLTTERAFLREIEGGCSVPVFGLARVVREDILFHGGIVSLDGSILLRCCERGSREEAAAIGERAGRTILENGGRNLLGQIKKEQAQERSL</sequence>
<accession>A0A7R8WZH1</accession>
<dbReference type="EMBL" id="OB697433">
    <property type="protein sequence ID" value="CAD7238180.1"/>
    <property type="molecule type" value="Genomic_DNA"/>
</dbReference>
<reference evidence="5" key="1">
    <citation type="submission" date="2020-11" db="EMBL/GenBank/DDBJ databases">
        <authorList>
            <person name="Tran Van P."/>
        </authorList>
    </citation>
    <scope>NUCLEOTIDE SEQUENCE</scope>
</reference>
<evidence type="ECO:0000256" key="3">
    <source>
        <dbReference type="ARBA" id="ARBA00022679"/>
    </source>
</evidence>
<keyword evidence="4" id="KW-0627">Porphyrin biosynthesis</keyword>
<dbReference type="InterPro" id="IPR000860">
    <property type="entry name" value="HemC"/>
</dbReference>
<evidence type="ECO:0000256" key="2">
    <source>
        <dbReference type="ARBA" id="ARBA00012655"/>
    </source>
</evidence>
<keyword evidence="3" id="KW-0808">Transferase</keyword>
<evidence type="ECO:0000313" key="5">
    <source>
        <dbReference type="EMBL" id="CAD7238180.1"/>
    </source>
</evidence>
<evidence type="ECO:0000256" key="4">
    <source>
        <dbReference type="ARBA" id="ARBA00023244"/>
    </source>
</evidence>
<dbReference type="PANTHER" id="PTHR11557:SF0">
    <property type="entry name" value="PORPHOBILINOGEN DEAMINASE"/>
    <property type="match status" value="1"/>
</dbReference>
<comment type="similarity">
    <text evidence="1">Belongs to the HMBS family.</text>
</comment>
<dbReference type="GO" id="GO:0004418">
    <property type="term" value="F:hydroxymethylbilane synthase activity"/>
    <property type="evidence" value="ECO:0007669"/>
    <property type="project" value="UniProtKB-EC"/>
</dbReference>
<dbReference type="Pfam" id="PF03900">
    <property type="entry name" value="Porphobil_deamC"/>
    <property type="match status" value="1"/>
</dbReference>
<organism evidence="5">
    <name type="scientific">Cyprideis torosa</name>
    <dbReference type="NCBI Taxonomy" id="163714"/>
    <lineage>
        <taxon>Eukaryota</taxon>
        <taxon>Metazoa</taxon>
        <taxon>Ecdysozoa</taxon>
        <taxon>Arthropoda</taxon>
        <taxon>Crustacea</taxon>
        <taxon>Oligostraca</taxon>
        <taxon>Ostracoda</taxon>
        <taxon>Podocopa</taxon>
        <taxon>Podocopida</taxon>
        <taxon>Cytherocopina</taxon>
        <taxon>Cytheroidea</taxon>
        <taxon>Cytherideidae</taxon>
        <taxon>Cyprideis</taxon>
    </lineage>
</organism>
<protein>
    <recommendedName>
        <fullName evidence="2">hydroxymethylbilane synthase</fullName>
        <ecNumber evidence="2">2.5.1.61</ecNumber>
    </recommendedName>
</protein>
<evidence type="ECO:0000256" key="1">
    <source>
        <dbReference type="ARBA" id="ARBA00005638"/>
    </source>
</evidence>
<proteinExistence type="inferred from homology"/>
<dbReference type="EC" id="2.5.1.61" evidence="2"/>
<dbReference type="InterPro" id="IPR022418">
    <property type="entry name" value="Porphobilinogen_deaminase_C"/>
</dbReference>